<gene>
    <name evidence="1" type="ORF">HYG81_06210</name>
</gene>
<name>A0A7D6CRE1_9EURY</name>
<dbReference type="SUPFAM" id="SSF46785">
    <property type="entry name" value="Winged helix' DNA-binding domain"/>
    <property type="match status" value="1"/>
</dbReference>
<accession>A0A7D6CRE1</accession>
<reference evidence="1 2" key="1">
    <citation type="submission" date="2020-07" db="EMBL/GenBank/DDBJ databases">
        <title>Natrinema (YPL30) sp. nov. and Haloterrigena xxxxxx (YPL8) sp. nov., isolated from a salt mine.</title>
        <authorList>
            <person name="Cui H."/>
        </authorList>
    </citation>
    <scope>NUCLEOTIDE SEQUENCE [LARGE SCALE GENOMIC DNA]</scope>
    <source>
        <strain evidence="1 2">YPL13</strain>
    </source>
</reference>
<dbReference type="InterPro" id="IPR036388">
    <property type="entry name" value="WH-like_DNA-bd_sf"/>
</dbReference>
<evidence type="ECO:0000313" key="2">
    <source>
        <dbReference type="Proteomes" id="UP000510869"/>
    </source>
</evidence>
<dbReference type="GeneID" id="56142781"/>
<dbReference type="Gene3D" id="1.10.10.10">
    <property type="entry name" value="Winged helix-like DNA-binding domain superfamily/Winged helix DNA-binding domain"/>
    <property type="match status" value="1"/>
</dbReference>
<organism evidence="1 2">
    <name type="scientific">Natrinema zhouii</name>
    <dbReference type="NCBI Taxonomy" id="1710539"/>
    <lineage>
        <taxon>Archaea</taxon>
        <taxon>Methanobacteriati</taxon>
        <taxon>Methanobacteriota</taxon>
        <taxon>Stenosarchaea group</taxon>
        <taxon>Halobacteria</taxon>
        <taxon>Halobacteriales</taxon>
        <taxon>Natrialbaceae</taxon>
        <taxon>Natrinema</taxon>
    </lineage>
</organism>
<dbReference type="KEGG" id="nay:HYG81_06210"/>
<dbReference type="OrthoDB" id="189973at2157"/>
<evidence type="ECO:0000313" key="1">
    <source>
        <dbReference type="EMBL" id="QLK27194.1"/>
    </source>
</evidence>
<keyword evidence="2" id="KW-1185">Reference proteome</keyword>
<dbReference type="InterPro" id="IPR036390">
    <property type="entry name" value="WH_DNA-bd_sf"/>
</dbReference>
<dbReference type="EMBL" id="CP059154">
    <property type="protein sequence ID" value="QLK27194.1"/>
    <property type="molecule type" value="Genomic_DNA"/>
</dbReference>
<dbReference type="Proteomes" id="UP000510869">
    <property type="component" value="Chromosome"/>
</dbReference>
<dbReference type="RefSeq" id="WP_180842357.1">
    <property type="nucleotide sequence ID" value="NZ_CP059154.1"/>
</dbReference>
<proteinExistence type="predicted"/>
<dbReference type="AlphaFoldDB" id="A0A7D6CRE1"/>
<evidence type="ECO:0008006" key="3">
    <source>
        <dbReference type="Google" id="ProtNLM"/>
    </source>
</evidence>
<protein>
    <recommendedName>
        <fullName evidence="3">Helix-turn-helix transcriptional regulator</fullName>
    </recommendedName>
</protein>
<sequence>MADRERSDTGEFDDHIPVDRVRAVFDELEDSAEPLDAGTVAEHADMARRTAHNKLNDLVDEGELRTKKVGARGRIWWIPHRE</sequence>